<dbReference type="OrthoDB" id="981660at2"/>
<keyword evidence="2" id="KW-1185">Reference proteome</keyword>
<dbReference type="Proteomes" id="UP000294737">
    <property type="component" value="Unassembled WGS sequence"/>
</dbReference>
<proteinExistence type="predicted"/>
<gene>
    <name evidence="1" type="ORF">EV677_0126</name>
</gene>
<name>A0A4R6GFQ7_9BURK</name>
<reference evidence="1 2" key="1">
    <citation type="submission" date="2019-03" db="EMBL/GenBank/DDBJ databases">
        <title>Genomic Encyclopedia of Type Strains, Phase IV (KMG-IV): sequencing the most valuable type-strain genomes for metagenomic binning, comparative biology and taxonomic classification.</title>
        <authorList>
            <person name="Goeker M."/>
        </authorList>
    </citation>
    <scope>NUCLEOTIDE SEQUENCE [LARGE SCALE GENOMIC DNA]</scope>
    <source>
        <strain evidence="1 2">DSM 18555</strain>
    </source>
</reference>
<dbReference type="EMBL" id="SNWF01000004">
    <property type="protein sequence ID" value="TDN93597.1"/>
    <property type="molecule type" value="Genomic_DNA"/>
</dbReference>
<organism evidence="1 2">
    <name type="scientific">Herminiimonas fonticola</name>
    <dbReference type="NCBI Taxonomy" id="303380"/>
    <lineage>
        <taxon>Bacteria</taxon>
        <taxon>Pseudomonadati</taxon>
        <taxon>Pseudomonadota</taxon>
        <taxon>Betaproteobacteria</taxon>
        <taxon>Burkholderiales</taxon>
        <taxon>Oxalobacteraceae</taxon>
        <taxon>Herminiimonas</taxon>
    </lineage>
</organism>
<accession>A0A4R6GFQ7</accession>
<dbReference type="RefSeq" id="WP_112990321.1">
    <property type="nucleotide sequence ID" value="NZ_PTLZ01000001.1"/>
</dbReference>
<dbReference type="AlphaFoldDB" id="A0A4R6GFQ7"/>
<comment type="caution">
    <text evidence="1">The sequence shown here is derived from an EMBL/GenBank/DDBJ whole genome shotgun (WGS) entry which is preliminary data.</text>
</comment>
<protein>
    <submittedName>
        <fullName evidence="1">Uncharacterized protein</fullName>
    </submittedName>
</protein>
<evidence type="ECO:0000313" key="2">
    <source>
        <dbReference type="Proteomes" id="UP000294737"/>
    </source>
</evidence>
<evidence type="ECO:0000313" key="1">
    <source>
        <dbReference type="EMBL" id="TDN93597.1"/>
    </source>
</evidence>
<sequence>MTTEPTNALAKLTHNLTTDASQQKFILMKDFLEHTAPGKFETISYRSSAYGQDTRRVVALPPIELHCDTCEKLTNYEHHSNQCDFIGKRSDKFITYTCRNCKKASVTYAIQFIVENESLTHIQKYGQNPAFGPRTPKKFLAALGKEADLFLKGRRAENQALGIAAYAYYRRVLDAKKDLLFDKVIAAANELGAEPALIQELTTAKKATRFTEATRTLRSAMPRSLLINGENPLTLLHDALSDGLHNQTDVQCLEAAGNVRVVLIHFIEQLDLALQKDQAVSIAAAAIKRQKNKLEKPEEQ</sequence>